<evidence type="ECO:0000259" key="3">
    <source>
        <dbReference type="SMART" id="SM00644"/>
    </source>
</evidence>
<feature type="domain" description="N-acetylmuramoyl-L-alanine amidase" evidence="3">
    <location>
        <begin position="11"/>
        <end position="148"/>
    </location>
</feature>
<dbReference type="InterPro" id="IPR044081">
    <property type="entry name" value="DUF5776"/>
</dbReference>
<dbReference type="RefSeq" id="WP_066262899.1">
    <property type="nucleotide sequence ID" value="NZ_JARMAB010000041.1"/>
</dbReference>
<gene>
    <name evidence="4" type="ORF">P4T90_22760</name>
</gene>
<evidence type="ECO:0000313" key="4">
    <source>
        <dbReference type="EMBL" id="MED1205859.1"/>
    </source>
</evidence>
<protein>
    <recommendedName>
        <fullName evidence="2">Autolysin</fullName>
    </recommendedName>
    <alternativeName>
        <fullName evidence="1">Cell wall hydrolase</fullName>
    </alternativeName>
</protein>
<dbReference type="Pfam" id="PF01510">
    <property type="entry name" value="Amidase_2"/>
    <property type="match status" value="1"/>
</dbReference>
<dbReference type="InterPro" id="IPR036505">
    <property type="entry name" value="Amidase/PGRP_sf"/>
</dbReference>
<evidence type="ECO:0000256" key="2">
    <source>
        <dbReference type="ARBA" id="ARBA00032390"/>
    </source>
</evidence>
<dbReference type="InterPro" id="IPR002502">
    <property type="entry name" value="Amidase_domain"/>
</dbReference>
<keyword evidence="5" id="KW-1185">Reference proteome</keyword>
<evidence type="ECO:0000313" key="5">
    <source>
        <dbReference type="Proteomes" id="UP001341444"/>
    </source>
</evidence>
<sequence>MSYPITQSFIPGLPKNPYRNGVGAYEGVVAHSTDDLNATAQNIHDFEARTYNNAFVQFAVDWTCIIQFADTNYGAYGAGYNANQRFVHVELCETNDPDKFKESYSRYVWILAKILHDRKLGVSEKASFWTHADVHATWPQDTTHTDPVEYLQSHGVSVSQLVSDVKAQYNAMDVSIATVPQKAPSSNSNSSASGLVTVLASSLYYYNKPDWNAKAGTVTKGEAFTVVDTVTVNGSKMYKLKSGNYITANPQYVKYTN</sequence>
<evidence type="ECO:0000256" key="1">
    <source>
        <dbReference type="ARBA" id="ARBA00030881"/>
    </source>
</evidence>
<name>A0ABU6MNF6_9BACI</name>
<dbReference type="Pfam" id="PF19087">
    <property type="entry name" value="DUF5776"/>
    <property type="match status" value="1"/>
</dbReference>
<reference evidence="4 5" key="1">
    <citation type="submission" date="2023-03" db="EMBL/GenBank/DDBJ databases">
        <title>Bacillus Genome Sequencing.</title>
        <authorList>
            <person name="Dunlap C."/>
        </authorList>
    </citation>
    <scope>NUCLEOTIDE SEQUENCE [LARGE SCALE GENOMIC DNA]</scope>
    <source>
        <strain evidence="4 5">B-23453</strain>
    </source>
</reference>
<dbReference type="Gene3D" id="3.40.80.10">
    <property type="entry name" value="Peptidoglycan recognition protein-like"/>
    <property type="match status" value="1"/>
</dbReference>
<comment type="caution">
    <text evidence="4">The sequence shown here is derived from an EMBL/GenBank/DDBJ whole genome shotgun (WGS) entry which is preliminary data.</text>
</comment>
<proteinExistence type="predicted"/>
<dbReference type="CDD" id="cd06583">
    <property type="entry name" value="PGRP"/>
    <property type="match status" value="1"/>
</dbReference>
<dbReference type="EMBL" id="JARMAB010000041">
    <property type="protein sequence ID" value="MED1205859.1"/>
    <property type="molecule type" value="Genomic_DNA"/>
</dbReference>
<dbReference type="SUPFAM" id="SSF55846">
    <property type="entry name" value="N-acetylmuramoyl-L-alanine amidase-like"/>
    <property type="match status" value="1"/>
</dbReference>
<organism evidence="4 5">
    <name type="scientific">Heyndrickxia acidicola</name>
    <dbReference type="NCBI Taxonomy" id="209389"/>
    <lineage>
        <taxon>Bacteria</taxon>
        <taxon>Bacillati</taxon>
        <taxon>Bacillota</taxon>
        <taxon>Bacilli</taxon>
        <taxon>Bacillales</taxon>
        <taxon>Bacillaceae</taxon>
        <taxon>Heyndrickxia</taxon>
    </lineage>
</organism>
<dbReference type="SMART" id="SM00644">
    <property type="entry name" value="Ami_2"/>
    <property type="match status" value="1"/>
</dbReference>
<accession>A0ABU6MNF6</accession>
<dbReference type="Proteomes" id="UP001341444">
    <property type="component" value="Unassembled WGS sequence"/>
</dbReference>